<gene>
    <name evidence="3" type="ORF">JL811_08360</name>
</gene>
<dbReference type="Gene3D" id="3.30.300.30">
    <property type="match status" value="1"/>
</dbReference>
<feature type="domain" description="AMP-dependent synthetase/ligase" evidence="2">
    <location>
        <begin position="31"/>
        <end position="370"/>
    </location>
</feature>
<dbReference type="PANTHER" id="PTHR43352">
    <property type="entry name" value="ACETYL-COA SYNTHETASE"/>
    <property type="match status" value="1"/>
</dbReference>
<dbReference type="InterPro" id="IPR045851">
    <property type="entry name" value="AMP-bd_C_sf"/>
</dbReference>
<keyword evidence="4" id="KW-1185">Reference proteome</keyword>
<evidence type="ECO:0000256" key="1">
    <source>
        <dbReference type="ARBA" id="ARBA00022598"/>
    </source>
</evidence>
<comment type="caution">
    <text evidence="3">The sequence shown here is derived from an EMBL/GenBank/DDBJ whole genome shotgun (WGS) entry which is preliminary data.</text>
</comment>
<name>A0A8K0XZL1_9RHOB</name>
<proteinExistence type="predicted"/>
<dbReference type="InterPro" id="IPR042099">
    <property type="entry name" value="ANL_N_sf"/>
</dbReference>
<dbReference type="SUPFAM" id="SSF56801">
    <property type="entry name" value="Acetyl-CoA synthetase-like"/>
    <property type="match status" value="1"/>
</dbReference>
<dbReference type="GO" id="GO:0016878">
    <property type="term" value="F:acid-thiol ligase activity"/>
    <property type="evidence" value="ECO:0007669"/>
    <property type="project" value="TreeGrafter"/>
</dbReference>
<organism evidence="3 4">
    <name type="scientific">Szabonella alba</name>
    <dbReference type="NCBI Taxonomy" id="2804194"/>
    <lineage>
        <taxon>Bacteria</taxon>
        <taxon>Pseudomonadati</taxon>
        <taxon>Pseudomonadota</taxon>
        <taxon>Alphaproteobacteria</taxon>
        <taxon>Rhodobacterales</taxon>
        <taxon>Paracoccaceae</taxon>
        <taxon>Szabonella</taxon>
    </lineage>
</organism>
<dbReference type="EMBL" id="JAESVN010000003">
    <property type="protein sequence ID" value="MBL4917235.1"/>
    <property type="molecule type" value="Genomic_DNA"/>
</dbReference>
<protein>
    <submittedName>
        <fullName evidence="3">Acyl--CoA ligase</fullName>
    </submittedName>
</protein>
<accession>A0A8K0XZL1</accession>
<dbReference type="AlphaFoldDB" id="A0A8K0XZL1"/>
<dbReference type="GO" id="GO:0044550">
    <property type="term" value="P:secondary metabolite biosynthetic process"/>
    <property type="evidence" value="ECO:0007669"/>
    <property type="project" value="TreeGrafter"/>
</dbReference>
<sequence length="511" mass="53678">MTASIITTLPPALPETGFNLAAHVLAAGMAAPDRIALQLLSLSGAERWSYGRLVAAVRGVATGLLAEGLTPGDRILLRLDNSPDFPVTFLAAITAGLIPVPTSAQLTAPEVEKLCATVTPRLIVQAEGVAIPDAPPCPVLPAARLAAMADLPPAEFALGDSGRLAYIVFTSGTSGRPQAVAHAHRAILARALMTDGWYGLTGADRLMHAGAFNWTYTLGTGLMDPWTAGATALIPAPGVTPAQLPILLKRFDATIFAAAPGVYRQMLRADLPALPRLRHGLSAGESLPPALRTEWRTRTGTDIHEALGMSEISTFISGSPGRPAPEGLAGHVQPGRTVAVLDDKGTPVPRGTSGILAIHRSDPGLFLGYFNDPEASAARFTGDWFVTGDTVQMEADGAIRYLGRGDDMMNAGGFRVSPLEVESAMIGFPGLTNCAAVELDLRPGTSVIACAYAAAAPLDDSALTAHAETRLARYKQPRIWAHMPDFPQGANGKINRRLIRQILATSRANLD</sequence>
<reference evidence="3" key="1">
    <citation type="submission" date="2021-01" db="EMBL/GenBank/DDBJ databases">
        <title>Tabrizicola alba sp. nov. a motile alkaliphilic bacterium isolated from a soda lake.</title>
        <authorList>
            <person name="Szuroczki S."/>
            <person name="Abbaszade G."/>
            <person name="Schumann P."/>
            <person name="Toth E."/>
        </authorList>
    </citation>
    <scope>NUCLEOTIDE SEQUENCE</scope>
    <source>
        <strain evidence="3">DMG-N-6</strain>
    </source>
</reference>
<evidence type="ECO:0000313" key="4">
    <source>
        <dbReference type="Proteomes" id="UP000648908"/>
    </source>
</evidence>
<dbReference type="Pfam" id="PF00501">
    <property type="entry name" value="AMP-binding"/>
    <property type="match status" value="1"/>
</dbReference>
<keyword evidence="1 3" id="KW-0436">Ligase</keyword>
<dbReference type="Gene3D" id="3.40.50.12780">
    <property type="entry name" value="N-terminal domain of ligase-like"/>
    <property type="match status" value="1"/>
</dbReference>
<evidence type="ECO:0000259" key="2">
    <source>
        <dbReference type="Pfam" id="PF00501"/>
    </source>
</evidence>
<dbReference type="Proteomes" id="UP000648908">
    <property type="component" value="Unassembled WGS sequence"/>
</dbReference>
<dbReference type="InterPro" id="IPR000873">
    <property type="entry name" value="AMP-dep_synth/lig_dom"/>
</dbReference>
<evidence type="ECO:0000313" key="3">
    <source>
        <dbReference type="EMBL" id="MBL4917235.1"/>
    </source>
</evidence>
<dbReference type="RefSeq" id="WP_202688055.1">
    <property type="nucleotide sequence ID" value="NZ_JAESVN010000003.1"/>
</dbReference>
<dbReference type="PANTHER" id="PTHR43352:SF1">
    <property type="entry name" value="ANTHRANILATE--COA LIGASE"/>
    <property type="match status" value="1"/>
</dbReference>